<keyword evidence="1" id="KW-0175">Coiled coil</keyword>
<keyword evidence="2" id="KW-0472">Membrane</keyword>
<evidence type="ECO:0000256" key="1">
    <source>
        <dbReference type="SAM" id="Coils"/>
    </source>
</evidence>
<evidence type="ECO:0000313" key="3">
    <source>
        <dbReference type="EMBL" id="ARF10235.1"/>
    </source>
</evidence>
<sequence>MFSTSKILIIFSILFIIYLVCSIISILACSYTIIKYYYTDQDQDQKQDNYSTTPPNSNTLALYRQQPNHNQQQQQNYNQQQQQYYQNTDQNNELLQTDLSLENLKIENKKLELENIKLGVKLELEKIKDILTENYPRSSCSQNLSKQIDPFSKPYTLCQNSNGMCNDVNKCLNNQCLGMYYPATMNMPPYDSVPISSFVRVENIL</sequence>
<reference evidence="3" key="1">
    <citation type="journal article" date="2017" name="Science">
        <title>Giant viruses with an expanded complement of translation system components.</title>
        <authorList>
            <person name="Schulz F."/>
            <person name="Yutin N."/>
            <person name="Ivanova N.N."/>
            <person name="Ortega D.R."/>
            <person name="Lee T.K."/>
            <person name="Vierheilig J."/>
            <person name="Daims H."/>
            <person name="Horn M."/>
            <person name="Wagner M."/>
            <person name="Jensen G.J."/>
            <person name="Kyrpides N.C."/>
            <person name="Koonin E.V."/>
            <person name="Woyke T."/>
        </authorList>
    </citation>
    <scope>NUCLEOTIDE SEQUENCE</scope>
    <source>
        <strain evidence="3">HKV1</strain>
    </source>
</reference>
<gene>
    <name evidence="3" type="ORF">Hokovirus_1_114</name>
</gene>
<feature type="transmembrane region" description="Helical" evidence="2">
    <location>
        <begin position="7"/>
        <end position="34"/>
    </location>
</feature>
<proteinExistence type="predicted"/>
<dbReference type="EMBL" id="KY684103">
    <property type="protein sequence ID" value="ARF10235.1"/>
    <property type="molecule type" value="Genomic_DNA"/>
</dbReference>
<evidence type="ECO:0000256" key="2">
    <source>
        <dbReference type="SAM" id="Phobius"/>
    </source>
</evidence>
<accession>A0A1V0SET5</accession>
<name>A0A1V0SET5_9VIRU</name>
<evidence type="ECO:0008006" key="4">
    <source>
        <dbReference type="Google" id="ProtNLM"/>
    </source>
</evidence>
<keyword evidence="2" id="KW-0812">Transmembrane</keyword>
<organism evidence="3">
    <name type="scientific">Hokovirus HKV1</name>
    <dbReference type="NCBI Taxonomy" id="1977638"/>
    <lineage>
        <taxon>Viruses</taxon>
        <taxon>Varidnaviria</taxon>
        <taxon>Bamfordvirae</taxon>
        <taxon>Nucleocytoviricota</taxon>
        <taxon>Megaviricetes</taxon>
        <taxon>Imitervirales</taxon>
        <taxon>Mimiviridae</taxon>
        <taxon>Klosneuvirinae</taxon>
        <taxon>Hokovirus</taxon>
    </lineage>
</organism>
<keyword evidence="2" id="KW-1133">Transmembrane helix</keyword>
<feature type="coiled-coil region" evidence="1">
    <location>
        <begin position="94"/>
        <end position="121"/>
    </location>
</feature>
<protein>
    <recommendedName>
        <fullName evidence="4">Transmembrane protein</fullName>
    </recommendedName>
</protein>
<dbReference type="PROSITE" id="PS51257">
    <property type="entry name" value="PROKAR_LIPOPROTEIN"/>
    <property type="match status" value="1"/>
</dbReference>